<feature type="region of interest" description="Disordered" evidence="11">
    <location>
        <begin position="528"/>
        <end position="553"/>
    </location>
</feature>
<dbReference type="Pfam" id="PF14775">
    <property type="entry name" value="NYD-SP28_assoc"/>
    <property type="match status" value="1"/>
</dbReference>
<evidence type="ECO:0000259" key="12">
    <source>
        <dbReference type="Pfam" id="PF14772"/>
    </source>
</evidence>
<evidence type="ECO:0000256" key="10">
    <source>
        <dbReference type="SAM" id="Coils"/>
    </source>
</evidence>
<proteinExistence type="inferred from homology"/>
<evidence type="ECO:0000256" key="6">
    <source>
        <dbReference type="ARBA" id="ARBA00023069"/>
    </source>
</evidence>
<comment type="function">
    <text evidence="9">Component of the nexin-dynein regulatory complex (N-DRC) a key regulator of ciliary/flagellar motility which maintains the alignment and integrity of the distal axoneme and regulates microtubule sliding in motile axonemes. Plays a critical role in the assembly of N-DRC and also stabilizes the assembly of multiple inner dynein arms and radial spokes. Coassembles with CCDC65/DRC2 to form a central scaffold needed for assembly of the N-DRC and its attachment to the outer doublet microtubules.</text>
</comment>
<dbReference type="GO" id="GO:0003352">
    <property type="term" value="P:regulation of cilium movement"/>
    <property type="evidence" value="ECO:0007669"/>
    <property type="project" value="TreeGrafter"/>
</dbReference>
<sequence>MEKAAESPRKKTTKSPKKPDIKEFSKQKDGGTQKKEPKKDKKLATSQKFVKLKRDLSTMETNIQAAAEAREVQCRTEIDKARKIRLELLEDHNLSSKNKLEQICNGWQTSKEKVVPQEVQAALNHQLQLFDELITEKKRVMDIIQQDLKARDESFVADLKKQTEELQLMLERMDEQDTTLTKAYREELEQWAENVQKEEETKRIEEKTAWEKCIKNLLDTEIEKLSQRQQAVEEFNTQLNDLIFETYENFNVSRNKEVAFFQAMELEIHQVASENIFMEQKLEKLTAENIKLKSEHTRTKAKVSNIKSELSKLRMNKQTAEGKEKQLMEKHLMELNHKVQDYERLQKKKIHFAIADAIKFENMWLTEEAEVKELLERALYVDSMIYEQVLRIPWVQPNLSFANPGKRWEERCTVSQISQCIQDQLDVTQVVAEESIYNESESEAEVGERSSVATPKTVKRLMELLCEEAGFLFEVKIMNLLDSLDDNERTPMKMGYLFNTLGINEKNVPKLVDFLYKYGQQCTKDCDDAEVTQPSGSTDQAETSSAPPVTPDPIDRNDVLQALKCFLDRYNQERVKWSVQSLEARDMSKEKAYWESLGNAMTAEKLKIWEITEMKLEHHHTVLSDISKLTQEIQSLQQENTELQMVHMFLQQVCLDQSFSLSPDVTQIGID</sequence>
<feature type="domain" description="Dynein regulatory complex protein 1 C-terminal" evidence="13">
    <location>
        <begin position="592"/>
        <end position="646"/>
    </location>
</feature>
<evidence type="ECO:0000256" key="4">
    <source>
        <dbReference type="ARBA" id="ARBA00022846"/>
    </source>
</evidence>
<gene>
    <name evidence="14" type="ORF">WMY93_016360</name>
</gene>
<evidence type="ECO:0000256" key="11">
    <source>
        <dbReference type="SAM" id="MobiDB-lite"/>
    </source>
</evidence>
<dbReference type="InterPro" id="IPR039505">
    <property type="entry name" value="DRC1/2_N"/>
</dbReference>
<evidence type="ECO:0000256" key="8">
    <source>
        <dbReference type="ARBA" id="ARBA00031554"/>
    </source>
</evidence>
<dbReference type="PANTHER" id="PTHR21625">
    <property type="entry name" value="NYD-SP28 PROTEIN"/>
    <property type="match status" value="1"/>
</dbReference>
<accession>A0AAW0P4Z5</accession>
<keyword evidence="4" id="KW-0282">Flagellum</keyword>
<organism evidence="14 15">
    <name type="scientific">Mugilogobius chulae</name>
    <name type="common">yellowstripe goby</name>
    <dbReference type="NCBI Taxonomy" id="88201"/>
    <lineage>
        <taxon>Eukaryota</taxon>
        <taxon>Metazoa</taxon>
        <taxon>Chordata</taxon>
        <taxon>Craniata</taxon>
        <taxon>Vertebrata</taxon>
        <taxon>Euteleostomi</taxon>
        <taxon>Actinopterygii</taxon>
        <taxon>Neopterygii</taxon>
        <taxon>Teleostei</taxon>
        <taxon>Neoteleostei</taxon>
        <taxon>Acanthomorphata</taxon>
        <taxon>Gobiaria</taxon>
        <taxon>Gobiiformes</taxon>
        <taxon>Gobioidei</taxon>
        <taxon>Gobiidae</taxon>
        <taxon>Gobionellinae</taxon>
        <taxon>Mugilogobius</taxon>
    </lineage>
</organism>
<dbReference type="InterPro" id="IPR029440">
    <property type="entry name" value="DRC1_C"/>
</dbReference>
<evidence type="ECO:0000256" key="3">
    <source>
        <dbReference type="ARBA" id="ARBA00013815"/>
    </source>
</evidence>
<name>A0AAW0P4Z5_9GOBI</name>
<evidence type="ECO:0000313" key="14">
    <source>
        <dbReference type="EMBL" id="KAK7907748.1"/>
    </source>
</evidence>
<protein>
    <recommendedName>
        <fullName evidence="3">Dynein regulatory complex protein 1</fullName>
    </recommendedName>
    <alternativeName>
        <fullName evidence="8">Coiled-coil domain-containing protein 164</fullName>
    </alternativeName>
</protein>
<dbReference type="EMBL" id="JBBPFD010000011">
    <property type="protein sequence ID" value="KAK7907748.1"/>
    <property type="molecule type" value="Genomic_DNA"/>
</dbReference>
<evidence type="ECO:0000256" key="1">
    <source>
        <dbReference type="ARBA" id="ARBA00004611"/>
    </source>
</evidence>
<evidence type="ECO:0000256" key="7">
    <source>
        <dbReference type="ARBA" id="ARBA00023273"/>
    </source>
</evidence>
<feature type="domain" description="Dynein regulatory complex protein 1/2 N-terminal" evidence="12">
    <location>
        <begin position="66"/>
        <end position="165"/>
    </location>
</feature>
<comment type="caution">
    <text evidence="14">The sequence shown here is derived from an EMBL/GenBank/DDBJ whole genome shotgun (WGS) entry which is preliminary data.</text>
</comment>
<evidence type="ECO:0000256" key="2">
    <source>
        <dbReference type="ARBA" id="ARBA00009688"/>
    </source>
</evidence>
<keyword evidence="5 10" id="KW-0175">Coiled coil</keyword>
<keyword evidence="7" id="KW-0966">Cell projection</keyword>
<dbReference type="GO" id="GO:0060285">
    <property type="term" value="P:cilium-dependent cell motility"/>
    <property type="evidence" value="ECO:0007669"/>
    <property type="project" value="TreeGrafter"/>
</dbReference>
<reference evidence="15" key="1">
    <citation type="submission" date="2024-04" db="EMBL/GenBank/DDBJ databases">
        <title>Salinicola lusitanus LLJ914,a marine bacterium isolated from the Okinawa Trough.</title>
        <authorList>
            <person name="Li J."/>
        </authorList>
    </citation>
    <scope>NUCLEOTIDE SEQUENCE [LARGE SCALE GENOMIC DNA]</scope>
</reference>
<dbReference type="PANTHER" id="PTHR21625:SF1">
    <property type="entry name" value="DYNEIN REGULATORY COMPLEX PROTEIN 1"/>
    <property type="match status" value="1"/>
</dbReference>
<dbReference type="InterPro" id="IPR039750">
    <property type="entry name" value="DRC1/DRC2"/>
</dbReference>
<evidence type="ECO:0000256" key="5">
    <source>
        <dbReference type="ARBA" id="ARBA00023054"/>
    </source>
</evidence>
<evidence type="ECO:0000259" key="13">
    <source>
        <dbReference type="Pfam" id="PF14775"/>
    </source>
</evidence>
<evidence type="ECO:0000256" key="9">
    <source>
        <dbReference type="ARBA" id="ARBA00046115"/>
    </source>
</evidence>
<keyword evidence="6" id="KW-0969">Cilium</keyword>
<dbReference type="AlphaFoldDB" id="A0AAW0P4Z5"/>
<comment type="subcellular location">
    <subcellularLocation>
        <location evidence="1">Cytoplasm</location>
        <location evidence="1">Cytoskeleton</location>
        <location evidence="1">Flagellum axoneme</location>
    </subcellularLocation>
</comment>
<feature type="coiled-coil region" evidence="10">
    <location>
        <begin position="268"/>
        <end position="348"/>
    </location>
</feature>
<feature type="coiled-coil region" evidence="10">
    <location>
        <begin position="156"/>
        <end position="208"/>
    </location>
</feature>
<feature type="compositionally biased region" description="Basic and acidic residues" evidence="11">
    <location>
        <begin position="17"/>
        <end position="43"/>
    </location>
</feature>
<evidence type="ECO:0000313" key="15">
    <source>
        <dbReference type="Proteomes" id="UP001460270"/>
    </source>
</evidence>
<dbReference type="GO" id="GO:0005858">
    <property type="term" value="C:axonemal dynein complex"/>
    <property type="evidence" value="ECO:0007669"/>
    <property type="project" value="InterPro"/>
</dbReference>
<keyword evidence="15" id="KW-1185">Reference proteome</keyword>
<comment type="similarity">
    <text evidence="2">Belongs to the DRC1 family.</text>
</comment>
<dbReference type="GO" id="GO:0070286">
    <property type="term" value="P:axonemal dynein complex assembly"/>
    <property type="evidence" value="ECO:0007669"/>
    <property type="project" value="InterPro"/>
</dbReference>
<feature type="coiled-coil region" evidence="10">
    <location>
        <begin position="619"/>
        <end position="646"/>
    </location>
</feature>
<feature type="compositionally biased region" description="Polar residues" evidence="11">
    <location>
        <begin position="532"/>
        <end position="547"/>
    </location>
</feature>
<dbReference type="Pfam" id="PF14772">
    <property type="entry name" value="NYD-SP28"/>
    <property type="match status" value="1"/>
</dbReference>
<dbReference type="Proteomes" id="UP001460270">
    <property type="component" value="Unassembled WGS sequence"/>
</dbReference>
<feature type="region of interest" description="Disordered" evidence="11">
    <location>
        <begin position="1"/>
        <end position="46"/>
    </location>
</feature>